<organism evidence="2 3">
    <name type="scientific">Astrephomene gubernaculifera</name>
    <dbReference type="NCBI Taxonomy" id="47775"/>
    <lineage>
        <taxon>Eukaryota</taxon>
        <taxon>Viridiplantae</taxon>
        <taxon>Chlorophyta</taxon>
        <taxon>core chlorophytes</taxon>
        <taxon>Chlorophyceae</taxon>
        <taxon>CS clade</taxon>
        <taxon>Chlamydomonadales</taxon>
        <taxon>Astrephomenaceae</taxon>
        <taxon>Astrephomene</taxon>
    </lineage>
</organism>
<dbReference type="Proteomes" id="UP001054857">
    <property type="component" value="Unassembled WGS sequence"/>
</dbReference>
<name>A0AAD3HHB7_9CHLO</name>
<feature type="non-terminal residue" evidence="2">
    <location>
        <position position="339"/>
    </location>
</feature>
<sequence>MSLGVWCGGLASWRGTQPSHRGATSALAGSCKRGARRCSFIPKTAQRDEVDGAERRSRLPTRKDVSNASPTSSTPEAEAEAATSATSSSDGVSPEGLSPPFLFSPGSDLPNLACDLRNPSECLNISSIEDPRLDPSMSRLVRDYVEQLVGSGVSQQRAAQVIREWSDGGGLTRVDLRKLRRHFLWATLLPVLRTRMPEAVLDLSLTAASFWSLGQLPGAGEQVLHPAVRGALVALNLLMLVGWAAGSVRTAGRVLRLSQAALHFSNQAELVLLALQAVSDGHGQLVLAAAGSPAAAALAEADVDRILLAAAAAMRHAKRQAAVEAGAAAGGGAVELVEE</sequence>
<feature type="compositionally biased region" description="Basic and acidic residues" evidence="1">
    <location>
        <begin position="45"/>
        <end position="65"/>
    </location>
</feature>
<reference evidence="2 3" key="1">
    <citation type="journal article" date="2021" name="Sci. Rep.">
        <title>Genome sequencing of the multicellular alga Astrephomene provides insights into convergent evolution of germ-soma differentiation.</title>
        <authorList>
            <person name="Yamashita S."/>
            <person name="Yamamoto K."/>
            <person name="Matsuzaki R."/>
            <person name="Suzuki S."/>
            <person name="Yamaguchi H."/>
            <person name="Hirooka S."/>
            <person name="Minakuchi Y."/>
            <person name="Miyagishima S."/>
            <person name="Kawachi M."/>
            <person name="Toyoda A."/>
            <person name="Nozaki H."/>
        </authorList>
    </citation>
    <scope>NUCLEOTIDE SEQUENCE [LARGE SCALE GENOMIC DNA]</scope>
    <source>
        <strain evidence="2 3">NIES-4017</strain>
    </source>
</reference>
<evidence type="ECO:0000313" key="3">
    <source>
        <dbReference type="Proteomes" id="UP001054857"/>
    </source>
</evidence>
<proteinExistence type="predicted"/>
<comment type="caution">
    <text evidence="2">The sequence shown here is derived from an EMBL/GenBank/DDBJ whole genome shotgun (WGS) entry which is preliminary data.</text>
</comment>
<protein>
    <submittedName>
        <fullName evidence="2">Uncharacterized protein</fullName>
    </submittedName>
</protein>
<keyword evidence="3" id="KW-1185">Reference proteome</keyword>
<dbReference type="AlphaFoldDB" id="A0AAD3HHB7"/>
<evidence type="ECO:0000313" key="2">
    <source>
        <dbReference type="EMBL" id="GFR40385.1"/>
    </source>
</evidence>
<dbReference type="EMBL" id="BMAR01000001">
    <property type="protein sequence ID" value="GFR40385.1"/>
    <property type="molecule type" value="Genomic_DNA"/>
</dbReference>
<feature type="compositionally biased region" description="Low complexity" evidence="1">
    <location>
        <begin position="68"/>
        <end position="89"/>
    </location>
</feature>
<gene>
    <name evidence="2" type="ORF">Agub_g935</name>
</gene>
<feature type="region of interest" description="Disordered" evidence="1">
    <location>
        <begin position="42"/>
        <end position="101"/>
    </location>
</feature>
<accession>A0AAD3HHB7</accession>
<evidence type="ECO:0000256" key="1">
    <source>
        <dbReference type="SAM" id="MobiDB-lite"/>
    </source>
</evidence>